<dbReference type="InterPro" id="IPR011051">
    <property type="entry name" value="RmlC_Cupin_sf"/>
</dbReference>
<dbReference type="PANTHER" id="PTHR36156:SF2">
    <property type="entry name" value="CUPIN TYPE-2 DOMAIN-CONTAINING PROTEIN"/>
    <property type="match status" value="1"/>
</dbReference>
<proteinExistence type="predicted"/>
<dbReference type="SUPFAM" id="SSF51182">
    <property type="entry name" value="RmlC-like cupins"/>
    <property type="match status" value="1"/>
</dbReference>
<dbReference type="InterPro" id="IPR013096">
    <property type="entry name" value="Cupin_2"/>
</dbReference>
<sequence length="142" mass="15307">MEEDMFKSALVGMAFLFATGAAADQPVSVELVLRSSQTIAEQQIELPQGPVEVTGSIFTIQPGASLPVHRHAFARYGYMLAGELTVSNQETGKKQTFHAGEMIIESIGKWHSGSNSGQVPVKLFVLDQAPMGAQTTELKDKD</sequence>
<protein>
    <submittedName>
        <fullName evidence="2">Cupin domain-containing protein</fullName>
    </submittedName>
</protein>
<dbReference type="Gene3D" id="2.60.120.10">
    <property type="entry name" value="Jelly Rolls"/>
    <property type="match status" value="1"/>
</dbReference>
<dbReference type="EMBL" id="SBHX01000028">
    <property type="protein sequence ID" value="RWX31788.1"/>
    <property type="molecule type" value="Genomic_DNA"/>
</dbReference>
<dbReference type="InterPro" id="IPR047142">
    <property type="entry name" value="OryJ/VirC-like"/>
</dbReference>
<evidence type="ECO:0000259" key="1">
    <source>
        <dbReference type="Pfam" id="PF07883"/>
    </source>
</evidence>
<organism evidence="2 3">
    <name type="scientific">Rhizobium leguminosarum</name>
    <dbReference type="NCBI Taxonomy" id="384"/>
    <lineage>
        <taxon>Bacteria</taxon>
        <taxon>Pseudomonadati</taxon>
        <taxon>Pseudomonadota</taxon>
        <taxon>Alphaproteobacteria</taxon>
        <taxon>Hyphomicrobiales</taxon>
        <taxon>Rhizobiaceae</taxon>
        <taxon>Rhizobium/Agrobacterium group</taxon>
        <taxon>Rhizobium</taxon>
    </lineage>
</organism>
<name>A0A444I368_RHILE</name>
<comment type="caution">
    <text evidence="2">The sequence shown here is derived from an EMBL/GenBank/DDBJ whole genome shotgun (WGS) entry which is preliminary data.</text>
</comment>
<gene>
    <name evidence="2" type="ORF">EHI47_12030</name>
</gene>
<dbReference type="Pfam" id="PF07883">
    <property type="entry name" value="Cupin_2"/>
    <property type="match status" value="1"/>
</dbReference>
<dbReference type="InterPro" id="IPR014710">
    <property type="entry name" value="RmlC-like_jellyroll"/>
</dbReference>
<feature type="domain" description="Cupin type-2" evidence="1">
    <location>
        <begin position="57"/>
        <end position="125"/>
    </location>
</feature>
<dbReference type="AlphaFoldDB" id="A0A444I368"/>
<evidence type="ECO:0000313" key="3">
    <source>
        <dbReference type="Proteomes" id="UP000283817"/>
    </source>
</evidence>
<reference evidence="2 3" key="1">
    <citation type="submission" date="2019-01" db="EMBL/GenBank/DDBJ databases">
        <title>RHIZO-ID as a novel technology for direct rhizobia identification.</title>
        <authorList>
            <person name="De Meyer S.E."/>
        </authorList>
    </citation>
    <scope>NUCLEOTIDE SEQUENCE [LARGE SCALE GENOMIC DNA]</scope>
    <source>
        <strain evidence="2 3">WSM448</strain>
    </source>
</reference>
<dbReference type="PANTHER" id="PTHR36156">
    <property type="entry name" value="SLR2101 PROTEIN"/>
    <property type="match status" value="1"/>
</dbReference>
<dbReference type="Proteomes" id="UP000283817">
    <property type="component" value="Unassembled WGS sequence"/>
</dbReference>
<evidence type="ECO:0000313" key="2">
    <source>
        <dbReference type="EMBL" id="RWX31788.1"/>
    </source>
</evidence>
<accession>A0A444I368</accession>
<dbReference type="CDD" id="cd02236">
    <property type="entry name" value="cupin_CV2614-like"/>
    <property type="match status" value="1"/>
</dbReference>